<reference evidence="2" key="1">
    <citation type="submission" date="2018-05" db="EMBL/GenBank/DDBJ databases">
        <title>Complete Genome Sequence of Methylobacterium sp. 17SD2-17.</title>
        <authorList>
            <person name="Srinivasan S."/>
        </authorList>
    </citation>
    <scope>NUCLEOTIDE SEQUENCE [LARGE SCALE GENOMIC DNA]</scope>
    <source>
        <strain evidence="2">17SD2-17</strain>
    </source>
</reference>
<dbReference type="KEGG" id="mets:DK389_03060"/>
<dbReference type="EMBL" id="CP029550">
    <property type="protein sequence ID" value="AWN39701.1"/>
    <property type="molecule type" value="Genomic_DNA"/>
</dbReference>
<evidence type="ECO:0000313" key="2">
    <source>
        <dbReference type="Proteomes" id="UP000245926"/>
    </source>
</evidence>
<dbReference type="AlphaFoldDB" id="A0A2U8W242"/>
<keyword evidence="2" id="KW-1185">Reference proteome</keyword>
<dbReference type="Proteomes" id="UP000245926">
    <property type="component" value="Chromosome"/>
</dbReference>
<organism evidence="1 2">
    <name type="scientific">Methylobacterium durans</name>
    <dbReference type="NCBI Taxonomy" id="2202825"/>
    <lineage>
        <taxon>Bacteria</taxon>
        <taxon>Pseudomonadati</taxon>
        <taxon>Pseudomonadota</taxon>
        <taxon>Alphaproteobacteria</taxon>
        <taxon>Hyphomicrobiales</taxon>
        <taxon>Methylobacteriaceae</taxon>
        <taxon>Methylobacterium</taxon>
    </lineage>
</organism>
<name>A0A2U8W242_9HYPH</name>
<protein>
    <submittedName>
        <fullName evidence="1">Uncharacterized protein</fullName>
    </submittedName>
</protein>
<dbReference type="RefSeq" id="WP_109887389.1">
    <property type="nucleotide sequence ID" value="NZ_CP029550.1"/>
</dbReference>
<evidence type="ECO:0000313" key="1">
    <source>
        <dbReference type="EMBL" id="AWN39701.1"/>
    </source>
</evidence>
<accession>A0A2U8W242</accession>
<proteinExistence type="predicted"/>
<sequence length="63" mass="6860">MSSRGNRFASDVRIQIVALNDKGQVIGLAGTSVSQNDSGYEAFAEMSELQGWPSRIRIVVSCR</sequence>
<gene>
    <name evidence="1" type="ORF">DK389_03060</name>
</gene>